<comment type="caution">
    <text evidence="1">The sequence shown here is derived from an EMBL/GenBank/DDBJ whole genome shotgun (WGS) entry which is preliminary data.</text>
</comment>
<name>A0A1D2M276_ORCCI</name>
<accession>A0A1D2M276</accession>
<evidence type="ECO:0000313" key="1">
    <source>
        <dbReference type="EMBL" id="ODM87021.1"/>
    </source>
</evidence>
<dbReference type="AlphaFoldDB" id="A0A1D2M276"/>
<reference evidence="1 2" key="1">
    <citation type="journal article" date="2016" name="Genome Biol. Evol.">
        <title>Gene Family Evolution Reflects Adaptation to Soil Environmental Stressors in the Genome of the Collembolan Orchesella cincta.</title>
        <authorList>
            <person name="Faddeeva-Vakhrusheva A."/>
            <person name="Derks M.F."/>
            <person name="Anvar S.Y."/>
            <person name="Agamennone V."/>
            <person name="Suring W."/>
            <person name="Smit S."/>
            <person name="van Straalen N.M."/>
            <person name="Roelofs D."/>
        </authorList>
    </citation>
    <scope>NUCLEOTIDE SEQUENCE [LARGE SCALE GENOMIC DNA]</scope>
    <source>
        <tissue evidence="1">Mixed pool</tissue>
    </source>
</reference>
<protein>
    <submittedName>
        <fullName evidence="1">Uncharacterized protein</fullName>
    </submittedName>
</protein>
<organism evidence="1 2">
    <name type="scientific">Orchesella cincta</name>
    <name type="common">Springtail</name>
    <name type="synonym">Podura cincta</name>
    <dbReference type="NCBI Taxonomy" id="48709"/>
    <lineage>
        <taxon>Eukaryota</taxon>
        <taxon>Metazoa</taxon>
        <taxon>Ecdysozoa</taxon>
        <taxon>Arthropoda</taxon>
        <taxon>Hexapoda</taxon>
        <taxon>Collembola</taxon>
        <taxon>Entomobryomorpha</taxon>
        <taxon>Entomobryoidea</taxon>
        <taxon>Orchesellidae</taxon>
        <taxon>Orchesellinae</taxon>
        <taxon>Orchesella</taxon>
    </lineage>
</organism>
<dbReference type="EMBL" id="LJIJ01006434">
    <property type="protein sequence ID" value="ODM87021.1"/>
    <property type="molecule type" value="Genomic_DNA"/>
</dbReference>
<sequence>MLRDAGIPEFKTWRVKIVGKHGVVVQVGVLEQQEFYGEPVAGRCRTCMGRESGSCVRGDFGCGATEQCVCSGGNVPRSTNWLDIQTCRFGL</sequence>
<evidence type="ECO:0000313" key="2">
    <source>
        <dbReference type="Proteomes" id="UP000094527"/>
    </source>
</evidence>
<gene>
    <name evidence="1" type="ORF">Ocin01_19661</name>
</gene>
<proteinExistence type="predicted"/>
<dbReference type="OrthoDB" id="9988549at2759"/>
<dbReference type="Proteomes" id="UP000094527">
    <property type="component" value="Unassembled WGS sequence"/>
</dbReference>
<keyword evidence="2" id="KW-1185">Reference proteome</keyword>